<dbReference type="EMBL" id="CALSDN010000003">
    <property type="protein sequence ID" value="CAH6720281.1"/>
    <property type="molecule type" value="Genomic_DNA"/>
</dbReference>
<proteinExistence type="predicted"/>
<accession>A0ACA9Y5I0</accession>
<keyword evidence="2" id="KW-1185">Reference proteome</keyword>
<keyword evidence="1" id="KW-0067">ATP-binding</keyword>
<evidence type="ECO:0000313" key="1">
    <source>
        <dbReference type="EMBL" id="CAH6720281.1"/>
    </source>
</evidence>
<keyword evidence="1" id="KW-0378">Hydrolase</keyword>
<name>A0ACA9Y5I0_9ASCO</name>
<keyword evidence="1" id="KW-0547">Nucleotide-binding</keyword>
<keyword evidence="1" id="KW-0347">Helicase</keyword>
<comment type="caution">
    <text evidence="1">The sequence shown here is derived from an EMBL/GenBank/DDBJ whole genome shotgun (WGS) entry which is preliminary data.</text>
</comment>
<reference evidence="1" key="1">
    <citation type="submission" date="2022-06" db="EMBL/GenBank/DDBJ databases">
        <authorList>
            <person name="Legras J.-L."/>
            <person name="Devillers H."/>
            <person name="Grondin C."/>
        </authorList>
    </citation>
    <scope>NUCLEOTIDE SEQUENCE</scope>
    <source>
        <strain evidence="1">CLIB 1444</strain>
    </source>
</reference>
<protein>
    <submittedName>
        <fullName evidence="1">ATP-dependent RNA helicase Dbp10p</fullName>
    </submittedName>
</protein>
<gene>
    <name evidence="1" type="primary">DBP10</name>
    <name evidence="1" type="ORF">CLIB1444_03S08416</name>
</gene>
<organism evidence="1 2">
    <name type="scientific">[Candida] jaroonii</name>
    <dbReference type="NCBI Taxonomy" id="467808"/>
    <lineage>
        <taxon>Eukaryota</taxon>
        <taxon>Fungi</taxon>
        <taxon>Dikarya</taxon>
        <taxon>Ascomycota</taxon>
        <taxon>Saccharomycotina</taxon>
        <taxon>Pichiomycetes</taxon>
        <taxon>Debaryomycetaceae</taxon>
        <taxon>Yamadazyma</taxon>
    </lineage>
</organism>
<evidence type="ECO:0000313" key="2">
    <source>
        <dbReference type="Proteomes" id="UP001152531"/>
    </source>
</evidence>
<dbReference type="Proteomes" id="UP001152531">
    <property type="component" value="Unassembled WGS sequence"/>
</dbReference>
<sequence length="905" mass="103460">MSDDEFDITKSLALNGDSDSEYDSSDSDNEVQDIISDNEEEKIEQPKKKQKLDTSFPSLELDDDKDAKNEDQTIASYFTTNNPNAKKAKAGTFASFGFSKVILSNIHKKGFKQPTPIQRKTIPLILDNIDVVGMARTGSGKTAAFTLPMIEKLRAHQAKSGVRSIILSPSRELALQTYKQVKEFSNKTDLRVVLVVGGDSLDDQFASMMGNPDIVIATPGRFMHLKIEMDLNLSSVEYIVFDEADRLFELGFAEQLNELIASLPTSRQTLLFSATLPKSLVEFAKAGLSNPTLVRLDAESKVSDQLEMAFITTKRTEREANLLYLLQEVIKMPLPDDEQLKKYNALTNRQFSDDESDDEEADNKKKRKFKKERLPPANVLPSKYSTIVFVPTKHHVEYISVLLKDYGYLISYIYGTLDQTARKQQLYQFRSGLTSILVVTDVAARGIDIPILANVINFTLPSSSKIFIHRVGRTARAGNKGWAYSIVNEKELPYLLDLELFLGKKLLTTSIYEHQCEYLKKQGKEELPVSYTKRLVIGSSPRNELEPYQEIYEGLMKNNYDLRTNRDVAAKGEKLFYRTRQPASAESVKRSKELIETGNWDEQHVLFGANEEKEKQKFLDKLHNRYSKETVFEFNSRGKDRDEDSFVEFMHKRRRQLAPIQRKAKERKQLIEMEKLAGLSHSLENELFNNDDTPDVAEEDLKHFEDGDKVLTTKSYKDPNFYMSHYAPSSDIQDKQLAINSSFANNAANAAFDLDNDDKMQVNSQVYKWDSKKGNYVNSRSTDKKYIISESGQRIPATFKSGRFDEWKKSNPNVNNAEFNGGSPSMINGKFKHKQSKAPRLPDKFRDDFHKQKKRVETAIESGKRVKGYNKPGQQQELKSTEQIRKQRKLKEKRRAKNGRPAKRY</sequence>